<gene>
    <name evidence="7" type="ORF">GCM10011363_07820</name>
</gene>
<dbReference type="InterPro" id="IPR013563">
    <property type="entry name" value="Oligopep_ABC_C"/>
</dbReference>
<proteinExistence type="inferred from homology"/>
<dbReference type="PROSITE" id="PS50893">
    <property type="entry name" value="ABC_TRANSPORTER_2"/>
    <property type="match status" value="1"/>
</dbReference>
<dbReference type="PANTHER" id="PTHR43776">
    <property type="entry name" value="TRANSPORT ATP-BINDING PROTEIN"/>
    <property type="match status" value="1"/>
</dbReference>
<dbReference type="PANTHER" id="PTHR43776:SF7">
    <property type="entry name" value="D,D-DIPEPTIDE TRANSPORT ATP-BINDING PROTEIN DDPF-RELATED"/>
    <property type="match status" value="1"/>
</dbReference>
<dbReference type="SUPFAM" id="SSF52540">
    <property type="entry name" value="P-loop containing nucleoside triphosphate hydrolases"/>
    <property type="match status" value="1"/>
</dbReference>
<accession>A0ABQ1KEN1</accession>
<dbReference type="NCBIfam" id="TIGR01727">
    <property type="entry name" value="oligo_HPY"/>
    <property type="match status" value="1"/>
</dbReference>
<dbReference type="EMBL" id="BMFC01000001">
    <property type="protein sequence ID" value="GGB93626.1"/>
    <property type="molecule type" value="Genomic_DNA"/>
</dbReference>
<dbReference type="SMART" id="SM00382">
    <property type="entry name" value="AAA"/>
    <property type="match status" value="1"/>
</dbReference>
<feature type="domain" description="ABC transporter" evidence="6">
    <location>
        <begin position="4"/>
        <end position="249"/>
    </location>
</feature>
<dbReference type="CDD" id="cd03257">
    <property type="entry name" value="ABC_NikE_OppD_transporters"/>
    <property type="match status" value="1"/>
</dbReference>
<keyword evidence="5 7" id="KW-0067">ATP-binding</keyword>
<dbReference type="Pfam" id="PF00005">
    <property type="entry name" value="ABC_tran"/>
    <property type="match status" value="1"/>
</dbReference>
<evidence type="ECO:0000313" key="7">
    <source>
        <dbReference type="EMBL" id="GGB93626.1"/>
    </source>
</evidence>
<sequence length="318" mass="34894">MSYLEATDLARSYQVGRAGFLRKPRSFFAVDGVTLTLNKGETLGIVGESGCGKSTLARLLLGLIPADRGVLTLQGQQTLGVSETEWRALRRRMQLVYQDAAGALDPRMSVRTQVEEPLHIHGLPLDGAERALQAVGLFGAMADRYPHELSGGQLQRVVIARALALEPEILVLDEPVSALDVSIQAQIVNLLMDLQRDFGLSYVFVSHDLSVVRHISNRVAVMYLGRIVEDAPRDQLFADPKHPYTRVLIDAAPKPDPSTRRAIRLEVGDPPNPADPPAGCGFHPRCPLAVDHCRKEAPELRRVAERRVACHLVSEPFG</sequence>
<dbReference type="InterPro" id="IPR027417">
    <property type="entry name" value="P-loop_NTPase"/>
</dbReference>
<dbReference type="InterPro" id="IPR017871">
    <property type="entry name" value="ABC_transporter-like_CS"/>
</dbReference>
<protein>
    <submittedName>
        <fullName evidence="7">ABC transporter ATP-binding protein</fullName>
    </submittedName>
</protein>
<evidence type="ECO:0000256" key="4">
    <source>
        <dbReference type="ARBA" id="ARBA00022741"/>
    </source>
</evidence>
<organism evidence="7 8">
    <name type="scientific">Marivita lacus</name>
    <dbReference type="NCBI Taxonomy" id="1323742"/>
    <lineage>
        <taxon>Bacteria</taxon>
        <taxon>Pseudomonadati</taxon>
        <taxon>Pseudomonadota</taxon>
        <taxon>Alphaproteobacteria</taxon>
        <taxon>Rhodobacterales</taxon>
        <taxon>Roseobacteraceae</taxon>
        <taxon>Marivita</taxon>
    </lineage>
</organism>
<comment type="similarity">
    <text evidence="2">Belongs to the ABC transporter superfamily.</text>
</comment>
<dbReference type="InterPro" id="IPR003439">
    <property type="entry name" value="ABC_transporter-like_ATP-bd"/>
</dbReference>
<dbReference type="GO" id="GO:0005524">
    <property type="term" value="F:ATP binding"/>
    <property type="evidence" value="ECO:0007669"/>
    <property type="project" value="UniProtKB-KW"/>
</dbReference>
<dbReference type="RefSeq" id="WP_188480627.1">
    <property type="nucleotide sequence ID" value="NZ_BMFC01000001.1"/>
</dbReference>
<keyword evidence="4" id="KW-0547">Nucleotide-binding</keyword>
<dbReference type="PROSITE" id="PS00211">
    <property type="entry name" value="ABC_TRANSPORTER_1"/>
    <property type="match status" value="1"/>
</dbReference>
<evidence type="ECO:0000313" key="8">
    <source>
        <dbReference type="Proteomes" id="UP000645462"/>
    </source>
</evidence>
<dbReference type="InterPro" id="IPR050319">
    <property type="entry name" value="ABC_transp_ATP-bind"/>
</dbReference>
<dbReference type="Proteomes" id="UP000645462">
    <property type="component" value="Unassembled WGS sequence"/>
</dbReference>
<evidence type="ECO:0000256" key="2">
    <source>
        <dbReference type="ARBA" id="ARBA00005417"/>
    </source>
</evidence>
<comment type="subcellular location">
    <subcellularLocation>
        <location evidence="1">Cell inner membrane</location>
        <topology evidence="1">Peripheral membrane protein</topology>
    </subcellularLocation>
</comment>
<dbReference type="Pfam" id="PF08352">
    <property type="entry name" value="oligo_HPY"/>
    <property type="match status" value="1"/>
</dbReference>
<comment type="caution">
    <text evidence="7">The sequence shown here is derived from an EMBL/GenBank/DDBJ whole genome shotgun (WGS) entry which is preliminary data.</text>
</comment>
<name>A0ABQ1KEN1_9RHOB</name>
<evidence type="ECO:0000256" key="3">
    <source>
        <dbReference type="ARBA" id="ARBA00022448"/>
    </source>
</evidence>
<evidence type="ECO:0000259" key="6">
    <source>
        <dbReference type="PROSITE" id="PS50893"/>
    </source>
</evidence>
<evidence type="ECO:0000256" key="5">
    <source>
        <dbReference type="ARBA" id="ARBA00022840"/>
    </source>
</evidence>
<keyword evidence="3" id="KW-0813">Transport</keyword>
<dbReference type="Gene3D" id="3.40.50.300">
    <property type="entry name" value="P-loop containing nucleotide triphosphate hydrolases"/>
    <property type="match status" value="1"/>
</dbReference>
<evidence type="ECO:0000256" key="1">
    <source>
        <dbReference type="ARBA" id="ARBA00004417"/>
    </source>
</evidence>
<dbReference type="InterPro" id="IPR003593">
    <property type="entry name" value="AAA+_ATPase"/>
</dbReference>
<keyword evidence="8" id="KW-1185">Reference proteome</keyword>
<reference evidence="8" key="1">
    <citation type="journal article" date="2019" name="Int. J. Syst. Evol. Microbiol.">
        <title>The Global Catalogue of Microorganisms (GCM) 10K type strain sequencing project: providing services to taxonomists for standard genome sequencing and annotation.</title>
        <authorList>
            <consortium name="The Broad Institute Genomics Platform"/>
            <consortium name="The Broad Institute Genome Sequencing Center for Infectious Disease"/>
            <person name="Wu L."/>
            <person name="Ma J."/>
        </authorList>
    </citation>
    <scope>NUCLEOTIDE SEQUENCE [LARGE SCALE GENOMIC DNA]</scope>
    <source>
        <strain evidence="8">CGMCC 1.12478</strain>
    </source>
</reference>